<evidence type="ECO:0000256" key="6">
    <source>
        <dbReference type="ARBA" id="ARBA00023004"/>
    </source>
</evidence>
<dbReference type="Gene3D" id="1.10.630.10">
    <property type="entry name" value="Cytochrome P450"/>
    <property type="match status" value="1"/>
</dbReference>
<protein>
    <submittedName>
        <fullName evidence="9">CYP302A1</fullName>
    </submittedName>
</protein>
<evidence type="ECO:0000256" key="4">
    <source>
        <dbReference type="ARBA" id="ARBA00022723"/>
    </source>
</evidence>
<dbReference type="EMBL" id="CP092870">
    <property type="protein sequence ID" value="UYV71276.1"/>
    <property type="molecule type" value="Genomic_DNA"/>
</dbReference>
<accession>A0ABY6KR01</accession>
<keyword evidence="10" id="KW-1185">Reference proteome</keyword>
<comment type="cofactor">
    <cofactor evidence="1">
        <name>heme</name>
        <dbReference type="ChEBI" id="CHEBI:30413"/>
    </cofactor>
</comment>
<evidence type="ECO:0000313" key="9">
    <source>
        <dbReference type="EMBL" id="UYV71276.1"/>
    </source>
</evidence>
<evidence type="ECO:0000256" key="2">
    <source>
        <dbReference type="ARBA" id="ARBA00010617"/>
    </source>
</evidence>
<evidence type="ECO:0000256" key="1">
    <source>
        <dbReference type="ARBA" id="ARBA00001971"/>
    </source>
</evidence>
<organism evidence="9 10">
    <name type="scientific">Cordylochernes scorpioides</name>
    <dbReference type="NCBI Taxonomy" id="51811"/>
    <lineage>
        <taxon>Eukaryota</taxon>
        <taxon>Metazoa</taxon>
        <taxon>Ecdysozoa</taxon>
        <taxon>Arthropoda</taxon>
        <taxon>Chelicerata</taxon>
        <taxon>Arachnida</taxon>
        <taxon>Pseudoscorpiones</taxon>
        <taxon>Cheliferoidea</taxon>
        <taxon>Chernetidae</taxon>
        <taxon>Cordylochernes</taxon>
    </lineage>
</organism>
<gene>
    <name evidence="9" type="ORF">LAZ67_8002479</name>
</gene>
<name>A0ABY6KR01_9ARAC</name>
<evidence type="ECO:0000256" key="5">
    <source>
        <dbReference type="ARBA" id="ARBA00023002"/>
    </source>
</evidence>
<keyword evidence="8" id="KW-0472">Membrane</keyword>
<dbReference type="InterPro" id="IPR036396">
    <property type="entry name" value="Cyt_P450_sf"/>
</dbReference>
<evidence type="ECO:0000256" key="8">
    <source>
        <dbReference type="SAM" id="Phobius"/>
    </source>
</evidence>
<sequence length="239" mass="27890">MKRAIPQIRRYATAVEPRPYSEMPRIPSVPILGALWTLLPVVGTYSMFLSWWHLSLTCLCIGTSDRTRFHHSSMKLYRQYGPVVAAEIGTYRSMVHLFNPKDIENVFRLEGRYPNRTFADVFQHYREKRKEMFPNPGLFVLQGPEWWKLRSKVQKDLLLPERVYSFVPSMDQVACEFLELLESQKDPVTLEIPELVQEFYKWALESMAAALQKIDPEQQLYTPKIVDIAAAVIEMYGDI</sequence>
<keyword evidence="7" id="KW-0503">Monooxygenase</keyword>
<keyword evidence="4" id="KW-0479">Metal-binding</keyword>
<keyword evidence="8" id="KW-0812">Transmembrane</keyword>
<comment type="similarity">
    <text evidence="2">Belongs to the cytochrome P450 family.</text>
</comment>
<reference evidence="9 10" key="1">
    <citation type="submission" date="2022-01" db="EMBL/GenBank/DDBJ databases">
        <title>A chromosomal length assembly of Cordylochernes scorpioides.</title>
        <authorList>
            <person name="Zeh D."/>
            <person name="Zeh J."/>
        </authorList>
    </citation>
    <scope>NUCLEOTIDE SEQUENCE [LARGE SCALE GENOMIC DNA]</scope>
    <source>
        <strain evidence="9">IN4F17</strain>
        <tissue evidence="9">Whole Body</tissue>
    </source>
</reference>
<evidence type="ECO:0000313" key="10">
    <source>
        <dbReference type="Proteomes" id="UP001235939"/>
    </source>
</evidence>
<dbReference type="PANTHER" id="PTHR24279:SF120">
    <property type="entry name" value="CYTOCHROME P450"/>
    <property type="match status" value="1"/>
</dbReference>
<dbReference type="Proteomes" id="UP001235939">
    <property type="component" value="Chromosome 08"/>
</dbReference>
<dbReference type="InterPro" id="IPR001128">
    <property type="entry name" value="Cyt_P450"/>
</dbReference>
<proteinExistence type="inferred from homology"/>
<feature type="transmembrane region" description="Helical" evidence="8">
    <location>
        <begin position="31"/>
        <end position="54"/>
    </location>
</feature>
<keyword evidence="8" id="KW-1133">Transmembrane helix</keyword>
<evidence type="ECO:0000256" key="7">
    <source>
        <dbReference type="ARBA" id="ARBA00023033"/>
    </source>
</evidence>
<evidence type="ECO:0000256" key="3">
    <source>
        <dbReference type="ARBA" id="ARBA00022617"/>
    </source>
</evidence>
<dbReference type="Pfam" id="PF00067">
    <property type="entry name" value="p450"/>
    <property type="match status" value="1"/>
</dbReference>
<keyword evidence="6" id="KW-0408">Iron</keyword>
<dbReference type="SUPFAM" id="SSF48264">
    <property type="entry name" value="Cytochrome P450"/>
    <property type="match status" value="1"/>
</dbReference>
<keyword evidence="5" id="KW-0560">Oxidoreductase</keyword>
<dbReference type="PANTHER" id="PTHR24279">
    <property type="entry name" value="CYTOCHROME P450"/>
    <property type="match status" value="1"/>
</dbReference>
<dbReference type="InterPro" id="IPR050479">
    <property type="entry name" value="CYP11_CYP27_families"/>
</dbReference>
<keyword evidence="3" id="KW-0349">Heme</keyword>